<reference evidence="1" key="1">
    <citation type="submission" date="2020-07" db="EMBL/GenBank/DDBJ databases">
        <title>Multicomponent nature underlies the extraordinary mechanical properties of spider dragline silk.</title>
        <authorList>
            <person name="Kono N."/>
            <person name="Nakamura H."/>
            <person name="Mori M."/>
            <person name="Yoshida Y."/>
            <person name="Ohtoshi R."/>
            <person name="Malay A.D."/>
            <person name="Moran D.A.P."/>
            <person name="Tomita M."/>
            <person name="Numata K."/>
            <person name="Arakawa K."/>
        </authorList>
    </citation>
    <scope>NUCLEOTIDE SEQUENCE</scope>
</reference>
<proteinExistence type="predicted"/>
<sequence>MTCERSISLVLSELPPPHMIYDIPEWGLLKTLGATARARHQPLRLLAPCSIDSEEEKCYSPLSERVLRTSLQAPTSMLLEEQEVSADVPPHVHR</sequence>
<organism evidence="1 2">
    <name type="scientific">Trichonephila clavata</name>
    <name type="common">Joro spider</name>
    <name type="synonym">Nephila clavata</name>
    <dbReference type="NCBI Taxonomy" id="2740835"/>
    <lineage>
        <taxon>Eukaryota</taxon>
        <taxon>Metazoa</taxon>
        <taxon>Ecdysozoa</taxon>
        <taxon>Arthropoda</taxon>
        <taxon>Chelicerata</taxon>
        <taxon>Arachnida</taxon>
        <taxon>Araneae</taxon>
        <taxon>Araneomorphae</taxon>
        <taxon>Entelegynae</taxon>
        <taxon>Araneoidea</taxon>
        <taxon>Nephilidae</taxon>
        <taxon>Trichonephila</taxon>
    </lineage>
</organism>
<keyword evidence="2" id="KW-1185">Reference proteome</keyword>
<protein>
    <submittedName>
        <fullName evidence="1">Uncharacterized protein</fullName>
    </submittedName>
</protein>
<dbReference type="Proteomes" id="UP000887116">
    <property type="component" value="Unassembled WGS sequence"/>
</dbReference>
<dbReference type="EMBL" id="BMAO01024929">
    <property type="protein sequence ID" value="GFQ98786.1"/>
    <property type="molecule type" value="Genomic_DNA"/>
</dbReference>
<gene>
    <name evidence="1" type="ORF">TNCT_85721</name>
</gene>
<comment type="caution">
    <text evidence="1">The sequence shown here is derived from an EMBL/GenBank/DDBJ whole genome shotgun (WGS) entry which is preliminary data.</text>
</comment>
<dbReference type="AlphaFoldDB" id="A0A8X6G8J1"/>
<evidence type="ECO:0000313" key="1">
    <source>
        <dbReference type="EMBL" id="GFQ98786.1"/>
    </source>
</evidence>
<evidence type="ECO:0000313" key="2">
    <source>
        <dbReference type="Proteomes" id="UP000887116"/>
    </source>
</evidence>
<name>A0A8X6G8J1_TRICU</name>
<accession>A0A8X6G8J1</accession>